<gene>
    <name evidence="5" type="ORF">DSCA_28590</name>
</gene>
<dbReference type="InterPro" id="IPR017871">
    <property type="entry name" value="ABC_transporter-like_CS"/>
</dbReference>
<dbReference type="PROSITE" id="PS00211">
    <property type="entry name" value="ABC_TRANSPORTER_1"/>
    <property type="match status" value="1"/>
</dbReference>
<keyword evidence="2" id="KW-0547">Nucleotide-binding</keyword>
<reference evidence="5 6" key="1">
    <citation type="submission" date="2019-11" db="EMBL/GenBank/DDBJ databases">
        <title>Comparative genomics of hydrocarbon-degrading Desulfosarcina strains.</title>
        <authorList>
            <person name="Watanabe M."/>
            <person name="Kojima H."/>
            <person name="Fukui M."/>
        </authorList>
    </citation>
    <scope>NUCLEOTIDE SEQUENCE [LARGE SCALE GENOMIC DNA]</scope>
    <source>
        <strain evidence="5 6">PL12</strain>
    </source>
</reference>
<protein>
    <submittedName>
        <fullName evidence="5">ABC transporter ATP-binding protein</fullName>
    </submittedName>
</protein>
<keyword evidence="6" id="KW-1185">Reference proteome</keyword>
<organism evidence="5 6">
    <name type="scientific">Desulfosarcina alkanivorans</name>
    <dbReference type="NCBI Taxonomy" id="571177"/>
    <lineage>
        <taxon>Bacteria</taxon>
        <taxon>Pseudomonadati</taxon>
        <taxon>Thermodesulfobacteriota</taxon>
        <taxon>Desulfobacteria</taxon>
        <taxon>Desulfobacterales</taxon>
        <taxon>Desulfosarcinaceae</taxon>
        <taxon>Desulfosarcina</taxon>
    </lineage>
</organism>
<dbReference type="EMBL" id="AP021874">
    <property type="protein sequence ID" value="BBO68929.1"/>
    <property type="molecule type" value="Genomic_DNA"/>
</dbReference>
<dbReference type="GO" id="GO:0005524">
    <property type="term" value="F:ATP binding"/>
    <property type="evidence" value="ECO:0007669"/>
    <property type="project" value="UniProtKB-KW"/>
</dbReference>
<evidence type="ECO:0000313" key="5">
    <source>
        <dbReference type="EMBL" id="BBO68929.1"/>
    </source>
</evidence>
<dbReference type="Proteomes" id="UP000427906">
    <property type="component" value="Chromosome"/>
</dbReference>
<evidence type="ECO:0000259" key="4">
    <source>
        <dbReference type="PROSITE" id="PS50893"/>
    </source>
</evidence>
<dbReference type="Gene3D" id="3.40.50.300">
    <property type="entry name" value="P-loop containing nucleotide triphosphate hydrolases"/>
    <property type="match status" value="1"/>
</dbReference>
<keyword evidence="3 5" id="KW-0067">ATP-binding</keyword>
<comment type="similarity">
    <text evidence="1">Belongs to the ABC transporter superfamily.</text>
</comment>
<dbReference type="RefSeq" id="WP_155317023.1">
    <property type="nucleotide sequence ID" value="NZ_AP021874.1"/>
</dbReference>
<dbReference type="PANTHER" id="PTHR24220">
    <property type="entry name" value="IMPORT ATP-BINDING PROTEIN"/>
    <property type="match status" value="1"/>
</dbReference>
<dbReference type="GO" id="GO:0016887">
    <property type="term" value="F:ATP hydrolysis activity"/>
    <property type="evidence" value="ECO:0007669"/>
    <property type="project" value="InterPro"/>
</dbReference>
<accession>A0A5K7YM52</accession>
<dbReference type="AlphaFoldDB" id="A0A5K7YM52"/>
<name>A0A5K7YM52_9BACT</name>
<dbReference type="PANTHER" id="PTHR24220:SF689">
    <property type="entry name" value="LIPOPROTEIN-RELEASING SYSTEM ATP-BINDING PROTEIN LOLD"/>
    <property type="match status" value="1"/>
</dbReference>
<dbReference type="Pfam" id="PF00005">
    <property type="entry name" value="ABC_tran"/>
    <property type="match status" value="1"/>
</dbReference>
<evidence type="ECO:0000256" key="3">
    <source>
        <dbReference type="ARBA" id="ARBA00022840"/>
    </source>
</evidence>
<dbReference type="InterPro" id="IPR015854">
    <property type="entry name" value="ABC_transpr_LolD-like"/>
</dbReference>
<dbReference type="GO" id="GO:0005886">
    <property type="term" value="C:plasma membrane"/>
    <property type="evidence" value="ECO:0007669"/>
    <property type="project" value="TreeGrafter"/>
</dbReference>
<dbReference type="KEGG" id="dalk:DSCA_28590"/>
<dbReference type="OrthoDB" id="5420084at2"/>
<dbReference type="GO" id="GO:0022857">
    <property type="term" value="F:transmembrane transporter activity"/>
    <property type="evidence" value="ECO:0007669"/>
    <property type="project" value="TreeGrafter"/>
</dbReference>
<evidence type="ECO:0000256" key="1">
    <source>
        <dbReference type="ARBA" id="ARBA00005417"/>
    </source>
</evidence>
<dbReference type="SMART" id="SM00382">
    <property type="entry name" value="AAA"/>
    <property type="match status" value="1"/>
</dbReference>
<feature type="domain" description="ABC transporter" evidence="4">
    <location>
        <begin position="9"/>
        <end position="234"/>
    </location>
</feature>
<evidence type="ECO:0000313" key="6">
    <source>
        <dbReference type="Proteomes" id="UP000427906"/>
    </source>
</evidence>
<dbReference type="SUPFAM" id="SSF52540">
    <property type="entry name" value="P-loop containing nucleoside triphosphate hydrolases"/>
    <property type="match status" value="1"/>
</dbReference>
<sequence length="235" mass="25537">MELNTGLACRRLDFRWPGKQAEAPPVLESVEAQFSPGTVNLVTGATGSGKSTLLHLLAGLLRPTAGEIWADGQPVSRWPSRHRDAWRQQTGIVFQHLALIPDLTVAENLVLPLIPRQIVWSRIQARIHRQLAVAGLSDLADTPASALSGGQRQRVAMARGLVVRPRFLLADEPTAFQDDDHALQIGEMMAAAAHDGAVVVVCSHDPRLRSSHRVDRRFLLDSASLVETPDSLAAP</sequence>
<dbReference type="PROSITE" id="PS50893">
    <property type="entry name" value="ABC_TRANSPORTER_2"/>
    <property type="match status" value="1"/>
</dbReference>
<dbReference type="InterPro" id="IPR027417">
    <property type="entry name" value="P-loop_NTPase"/>
</dbReference>
<evidence type="ECO:0000256" key="2">
    <source>
        <dbReference type="ARBA" id="ARBA00022741"/>
    </source>
</evidence>
<dbReference type="InterPro" id="IPR003593">
    <property type="entry name" value="AAA+_ATPase"/>
</dbReference>
<proteinExistence type="inferred from homology"/>
<dbReference type="InterPro" id="IPR003439">
    <property type="entry name" value="ABC_transporter-like_ATP-bd"/>
</dbReference>